<sequence>MRLSRTPRRPAILHGPSSGDPQLRHPRCRLSSLLPASSSLTISSMSSLFTRSLRVPSTVRTRWPIPSSSTTNFAFRGWSAISGNARMGTPAQTLSRTEFHPQWLRNPFTAAWASTPVCGTHSLATSPLPPAISANPDDSFRR</sequence>
<dbReference type="EMBL" id="CACRZD030000164">
    <property type="protein sequence ID" value="CAA6674865.1"/>
    <property type="molecule type" value="Genomic_DNA"/>
</dbReference>
<reference evidence="3" key="1">
    <citation type="journal article" date="2020" name="Sci. Rep.">
        <title>Chromosome-scale genome assembly for the duckweed Spirodela intermedia, integrating cytogenetic maps, PacBio and Oxford Nanopore libraries.</title>
        <authorList>
            <person name="Hoang P.T.N."/>
            <person name="Fiebig A."/>
            <person name="Novak P."/>
            <person name="Macas J."/>
            <person name="Cao H.X."/>
            <person name="Stepanenko A."/>
            <person name="Chen G."/>
            <person name="Borisjuk N."/>
            <person name="Scholz U."/>
            <person name="Schubert I."/>
        </authorList>
    </citation>
    <scope>NUCLEOTIDE SEQUENCE [LARGE SCALE GENOMIC DNA]</scope>
</reference>
<evidence type="ECO:0000313" key="3">
    <source>
        <dbReference type="Proteomes" id="UP001189122"/>
    </source>
</evidence>
<protein>
    <submittedName>
        <fullName evidence="2">Uncharacterized protein</fullName>
    </submittedName>
</protein>
<proteinExistence type="predicted"/>
<keyword evidence="3" id="KW-1185">Reference proteome</keyword>
<comment type="caution">
    <text evidence="2">The sequence shown here is derived from an EMBL/GenBank/DDBJ whole genome shotgun (WGS) entry which is preliminary data.</text>
</comment>
<feature type="region of interest" description="Disordered" evidence="1">
    <location>
        <begin position="1"/>
        <end position="25"/>
    </location>
</feature>
<organism evidence="2 3">
    <name type="scientific">Spirodela intermedia</name>
    <name type="common">Intermediate duckweed</name>
    <dbReference type="NCBI Taxonomy" id="51605"/>
    <lineage>
        <taxon>Eukaryota</taxon>
        <taxon>Viridiplantae</taxon>
        <taxon>Streptophyta</taxon>
        <taxon>Embryophyta</taxon>
        <taxon>Tracheophyta</taxon>
        <taxon>Spermatophyta</taxon>
        <taxon>Magnoliopsida</taxon>
        <taxon>Liliopsida</taxon>
        <taxon>Araceae</taxon>
        <taxon>Lemnoideae</taxon>
        <taxon>Spirodela</taxon>
    </lineage>
</organism>
<evidence type="ECO:0000256" key="1">
    <source>
        <dbReference type="SAM" id="MobiDB-lite"/>
    </source>
</evidence>
<dbReference type="Proteomes" id="UP001189122">
    <property type="component" value="Unassembled WGS sequence"/>
</dbReference>
<name>A0ABN7EAY8_SPIIN</name>
<accession>A0ABN7EAY8</accession>
<gene>
    <name evidence="2" type="ORF">SI7747_UN021223</name>
</gene>
<evidence type="ECO:0000313" key="2">
    <source>
        <dbReference type="EMBL" id="CAA6674865.1"/>
    </source>
</evidence>